<comment type="caution">
    <text evidence="1">The sequence shown here is derived from an EMBL/GenBank/DDBJ whole genome shotgun (WGS) entry which is preliminary data.</text>
</comment>
<dbReference type="AlphaFoldDB" id="A0A1R3KAD0"/>
<protein>
    <submittedName>
        <fullName evidence="1">Uncharacterized protein</fullName>
    </submittedName>
</protein>
<organism evidence="1 2">
    <name type="scientific">Corchorus olitorius</name>
    <dbReference type="NCBI Taxonomy" id="93759"/>
    <lineage>
        <taxon>Eukaryota</taxon>
        <taxon>Viridiplantae</taxon>
        <taxon>Streptophyta</taxon>
        <taxon>Embryophyta</taxon>
        <taxon>Tracheophyta</taxon>
        <taxon>Spermatophyta</taxon>
        <taxon>Magnoliopsida</taxon>
        <taxon>eudicotyledons</taxon>
        <taxon>Gunneridae</taxon>
        <taxon>Pentapetalae</taxon>
        <taxon>rosids</taxon>
        <taxon>malvids</taxon>
        <taxon>Malvales</taxon>
        <taxon>Malvaceae</taxon>
        <taxon>Grewioideae</taxon>
        <taxon>Apeibeae</taxon>
        <taxon>Corchorus</taxon>
    </lineage>
</organism>
<sequence>MAKEVEVTNDWYGRWARWKTKFASPYAEDGL</sequence>
<evidence type="ECO:0000313" key="2">
    <source>
        <dbReference type="Proteomes" id="UP000187203"/>
    </source>
</evidence>
<accession>A0A1R3KAD0</accession>
<name>A0A1R3KAD0_9ROSI</name>
<dbReference type="EMBL" id="AWUE01014353">
    <property type="protein sequence ID" value="OMP03978.1"/>
    <property type="molecule type" value="Genomic_DNA"/>
</dbReference>
<gene>
    <name evidence="1" type="ORF">COLO4_10055</name>
</gene>
<keyword evidence="2" id="KW-1185">Reference proteome</keyword>
<reference evidence="2" key="1">
    <citation type="submission" date="2013-09" db="EMBL/GenBank/DDBJ databases">
        <title>Corchorus olitorius genome sequencing.</title>
        <authorList>
            <person name="Alam M."/>
            <person name="Haque M.S."/>
            <person name="Islam M.S."/>
            <person name="Emdad E.M."/>
            <person name="Islam M.M."/>
            <person name="Ahmed B."/>
            <person name="Halim A."/>
            <person name="Hossen Q.M.M."/>
            <person name="Hossain M.Z."/>
            <person name="Ahmed R."/>
            <person name="Khan M.M."/>
            <person name="Islam R."/>
            <person name="Rashid M.M."/>
            <person name="Khan S.A."/>
            <person name="Rahman M.S."/>
            <person name="Alam M."/>
            <person name="Yahiya A.S."/>
            <person name="Khan M.S."/>
            <person name="Azam M.S."/>
            <person name="Haque T."/>
            <person name="Lashkar M.Z.H."/>
            <person name="Akhand A.I."/>
            <person name="Morshed G."/>
            <person name="Roy S."/>
            <person name="Uddin K.S."/>
            <person name="Rabeya T."/>
            <person name="Hossain A.S."/>
            <person name="Chowdhury A."/>
            <person name="Snigdha A.R."/>
            <person name="Mortoza M.S."/>
            <person name="Matin S.A."/>
            <person name="Hoque S.M.E."/>
            <person name="Islam M.K."/>
            <person name="Roy D.K."/>
            <person name="Haider R."/>
            <person name="Moosa M.M."/>
            <person name="Elias S.M."/>
            <person name="Hasan A.M."/>
            <person name="Jahan S."/>
            <person name="Shafiuddin M."/>
            <person name="Mahmood N."/>
            <person name="Shommy N.S."/>
        </authorList>
    </citation>
    <scope>NUCLEOTIDE SEQUENCE [LARGE SCALE GENOMIC DNA]</scope>
    <source>
        <strain evidence="2">cv. O-4</strain>
    </source>
</reference>
<dbReference type="Proteomes" id="UP000187203">
    <property type="component" value="Unassembled WGS sequence"/>
</dbReference>
<proteinExistence type="predicted"/>
<evidence type="ECO:0000313" key="1">
    <source>
        <dbReference type="EMBL" id="OMP03978.1"/>
    </source>
</evidence>